<comment type="caution">
    <text evidence="3">The sequence shown here is derived from an EMBL/GenBank/DDBJ whole genome shotgun (WGS) entry which is preliminary data.</text>
</comment>
<gene>
    <name evidence="3" type="ORF">PF006_g32028</name>
</gene>
<sequence length="321" mass="35889">MIVRWNRMLRANTSFVEWLEAREEVVGNYSLRDLRARVCSNAWDVDRICYVQVREGCAVCGSSENLSEADWHREVVERPLGEAEQAWLAKYRRALADVSMSSSRGGGRRARSRRGSSPPARGRPRSRSPQGRRQSRSRPRTREQRPGHPGGEWSVAPMYHRPVETQANALGNAARQESRAWPDYSYGHGYEAWHEASPRAQQYDPRSSAYHQPNQQSAGAARGGSSYAWVAQGDLEEAANRTRDAQAEAEVATTQVAQARTELEAARQPNRELLARTRELERHVFGAPQAAAQPRQSAARTARREGRSLYAPVPEGSSSTG</sequence>
<proteinExistence type="predicted"/>
<keyword evidence="1" id="KW-0175">Coiled coil</keyword>
<dbReference type="AlphaFoldDB" id="A0A6A3PQF4"/>
<feature type="compositionally biased region" description="Low complexity" evidence="2">
    <location>
        <begin position="287"/>
        <end position="300"/>
    </location>
</feature>
<dbReference type="Proteomes" id="UP000440732">
    <property type="component" value="Unassembled WGS sequence"/>
</dbReference>
<feature type="region of interest" description="Disordered" evidence="2">
    <location>
        <begin position="99"/>
        <end position="156"/>
    </location>
</feature>
<protein>
    <submittedName>
        <fullName evidence="3">Uncharacterized protein</fullName>
    </submittedName>
</protein>
<reference evidence="3 4" key="1">
    <citation type="submission" date="2018-08" db="EMBL/GenBank/DDBJ databases">
        <title>Genomic investigation of the strawberry pathogen Phytophthora fragariae indicates pathogenicity is determined by transcriptional variation in three key races.</title>
        <authorList>
            <person name="Adams T.M."/>
            <person name="Armitage A.D."/>
            <person name="Sobczyk M.K."/>
            <person name="Bates H.J."/>
            <person name="Dunwell J.M."/>
            <person name="Nellist C.F."/>
            <person name="Harrison R.J."/>
        </authorList>
    </citation>
    <scope>NUCLEOTIDE SEQUENCE [LARGE SCALE GENOMIC DNA]</scope>
    <source>
        <strain evidence="3 4">NOV-5</strain>
    </source>
</reference>
<organism evidence="3 4">
    <name type="scientific">Phytophthora fragariae</name>
    <dbReference type="NCBI Taxonomy" id="53985"/>
    <lineage>
        <taxon>Eukaryota</taxon>
        <taxon>Sar</taxon>
        <taxon>Stramenopiles</taxon>
        <taxon>Oomycota</taxon>
        <taxon>Peronosporomycetes</taxon>
        <taxon>Peronosporales</taxon>
        <taxon>Peronosporaceae</taxon>
        <taxon>Phytophthora</taxon>
    </lineage>
</organism>
<feature type="region of interest" description="Disordered" evidence="2">
    <location>
        <begin position="285"/>
        <end position="321"/>
    </location>
</feature>
<dbReference type="EMBL" id="QXGA01008035">
    <property type="protein sequence ID" value="KAE9058891.1"/>
    <property type="molecule type" value="Genomic_DNA"/>
</dbReference>
<evidence type="ECO:0000256" key="1">
    <source>
        <dbReference type="SAM" id="Coils"/>
    </source>
</evidence>
<evidence type="ECO:0000313" key="3">
    <source>
        <dbReference type="EMBL" id="KAE9058891.1"/>
    </source>
</evidence>
<evidence type="ECO:0000313" key="4">
    <source>
        <dbReference type="Proteomes" id="UP000440732"/>
    </source>
</evidence>
<feature type="coiled-coil region" evidence="1">
    <location>
        <begin position="235"/>
        <end position="262"/>
    </location>
</feature>
<evidence type="ECO:0000256" key="2">
    <source>
        <dbReference type="SAM" id="MobiDB-lite"/>
    </source>
</evidence>
<accession>A0A6A3PQF4</accession>
<feature type="region of interest" description="Disordered" evidence="2">
    <location>
        <begin position="197"/>
        <end position="225"/>
    </location>
</feature>
<name>A0A6A3PQF4_9STRA</name>